<keyword evidence="5" id="KW-0496">Mitochondrion</keyword>
<dbReference type="WBParaSite" id="MCU_001936-RA">
    <property type="protein sequence ID" value="MCU_001936-RA"/>
    <property type="gene ID" value="MCU_001936"/>
</dbReference>
<evidence type="ECO:0000313" key="8">
    <source>
        <dbReference type="WBParaSite" id="MCU_001936-RA"/>
    </source>
</evidence>
<comment type="subcellular location">
    <subcellularLocation>
        <location evidence="1">Mitochondrion inner membrane</location>
        <topology evidence="1">Single-pass membrane protein</topology>
    </subcellularLocation>
</comment>
<comment type="similarity">
    <text evidence="3">Belongs to the cytochrome c oxidase VIIc family.</text>
</comment>
<sequence>MSALSTKISVLSALARRPLCRVPSLAVTSTRPVSGRPAFVQKLYDKLDALPRSIDEEGKVGANLPFSIENPRLLALKIILFIGIAFNLPFYIIYRQMKSAKGD</sequence>
<evidence type="ECO:0000256" key="2">
    <source>
        <dbReference type="ARBA" id="ARBA00004673"/>
    </source>
</evidence>
<evidence type="ECO:0000256" key="1">
    <source>
        <dbReference type="ARBA" id="ARBA00004434"/>
    </source>
</evidence>
<proteinExistence type="inferred from homology"/>
<keyword evidence="4" id="KW-0999">Mitochondrion inner membrane</keyword>
<keyword evidence="7" id="KW-0812">Transmembrane</keyword>
<evidence type="ECO:0000256" key="7">
    <source>
        <dbReference type="SAM" id="Phobius"/>
    </source>
</evidence>
<dbReference type="GO" id="GO:0006123">
    <property type="term" value="P:mitochondrial electron transport, cytochrome c to oxygen"/>
    <property type="evidence" value="ECO:0007669"/>
    <property type="project" value="InterPro"/>
</dbReference>
<evidence type="ECO:0000256" key="5">
    <source>
        <dbReference type="ARBA" id="ARBA00023128"/>
    </source>
</evidence>
<dbReference type="InterPro" id="IPR004202">
    <property type="entry name" value="COX7C/Cox8"/>
</dbReference>
<organism evidence="8">
    <name type="scientific">Mesocestoides corti</name>
    <name type="common">Flatworm</name>
    <dbReference type="NCBI Taxonomy" id="53468"/>
    <lineage>
        <taxon>Eukaryota</taxon>
        <taxon>Metazoa</taxon>
        <taxon>Spiralia</taxon>
        <taxon>Lophotrochozoa</taxon>
        <taxon>Platyhelminthes</taxon>
        <taxon>Cestoda</taxon>
        <taxon>Eucestoda</taxon>
        <taxon>Cyclophyllidea</taxon>
        <taxon>Mesocestoididae</taxon>
        <taxon>Mesocestoides</taxon>
    </lineage>
</organism>
<accession>A0A5K3EQD1</accession>
<keyword evidence="6 7" id="KW-0472">Membrane</keyword>
<dbReference type="InterPro" id="IPR036636">
    <property type="entry name" value="COX7C/Cox8_sf"/>
</dbReference>
<dbReference type="Pfam" id="PF02935">
    <property type="entry name" value="COX7C"/>
    <property type="match status" value="1"/>
</dbReference>
<dbReference type="Gene3D" id="4.10.49.10">
    <property type="entry name" value="Cytochrome c oxidase subunit VIIc"/>
    <property type="match status" value="1"/>
</dbReference>
<dbReference type="GO" id="GO:0045277">
    <property type="term" value="C:respiratory chain complex IV"/>
    <property type="evidence" value="ECO:0007669"/>
    <property type="project" value="InterPro"/>
</dbReference>
<dbReference type="SUPFAM" id="SSF81427">
    <property type="entry name" value="Mitochondrial cytochrome c oxidase subunit VIIc (aka VIIIa)"/>
    <property type="match status" value="1"/>
</dbReference>
<evidence type="ECO:0000256" key="4">
    <source>
        <dbReference type="ARBA" id="ARBA00022792"/>
    </source>
</evidence>
<dbReference type="UniPathway" id="UPA00705"/>
<name>A0A5K3EQD1_MESCO</name>
<dbReference type="GO" id="GO:0005743">
    <property type="term" value="C:mitochondrial inner membrane"/>
    <property type="evidence" value="ECO:0007669"/>
    <property type="project" value="UniProtKB-SubCell"/>
</dbReference>
<comment type="pathway">
    <text evidence="2">Energy metabolism; oxidative phosphorylation.</text>
</comment>
<protein>
    <submittedName>
        <fullName evidence="8">Cytochrome c oxidase polypeptide VIIc</fullName>
    </submittedName>
</protein>
<dbReference type="AlphaFoldDB" id="A0A5K3EQD1"/>
<evidence type="ECO:0000256" key="3">
    <source>
        <dbReference type="ARBA" id="ARBA00010514"/>
    </source>
</evidence>
<reference evidence="8" key="1">
    <citation type="submission" date="2019-11" db="UniProtKB">
        <authorList>
            <consortium name="WormBaseParasite"/>
        </authorList>
    </citation>
    <scope>IDENTIFICATION</scope>
</reference>
<feature type="transmembrane region" description="Helical" evidence="7">
    <location>
        <begin position="74"/>
        <end position="94"/>
    </location>
</feature>
<evidence type="ECO:0000256" key="6">
    <source>
        <dbReference type="ARBA" id="ARBA00023136"/>
    </source>
</evidence>
<keyword evidence="7" id="KW-1133">Transmembrane helix</keyword>